<evidence type="ECO:0000256" key="2">
    <source>
        <dbReference type="ARBA" id="ARBA00022643"/>
    </source>
</evidence>
<evidence type="ECO:0000259" key="3">
    <source>
        <dbReference type="Pfam" id="PF03358"/>
    </source>
</evidence>
<dbReference type="InterPro" id="IPR029039">
    <property type="entry name" value="Flavoprotein-like_sf"/>
</dbReference>
<keyword evidence="2" id="KW-0288">FMN</keyword>
<dbReference type="Gene3D" id="3.40.50.360">
    <property type="match status" value="1"/>
</dbReference>
<dbReference type="SUPFAM" id="SSF52218">
    <property type="entry name" value="Flavoproteins"/>
    <property type="match status" value="1"/>
</dbReference>
<dbReference type="InterPro" id="IPR005025">
    <property type="entry name" value="FMN_Rdtase-like_dom"/>
</dbReference>
<dbReference type="InterPro" id="IPR050712">
    <property type="entry name" value="NAD(P)H-dep_reductase"/>
</dbReference>
<dbReference type="GO" id="GO:0016491">
    <property type="term" value="F:oxidoreductase activity"/>
    <property type="evidence" value="ECO:0007669"/>
    <property type="project" value="InterPro"/>
</dbReference>
<dbReference type="Proteomes" id="UP000265509">
    <property type="component" value="Unassembled WGS sequence"/>
</dbReference>
<sequence>MKIVAFAASNSSQSINRALASYTAHLIPGAEVDLLDLNDFEMPIFSEDREREHGHPPAAGAFLARIAAADALVISYAEHNGSFSAAYKNLVDWASRLSRKVFQHKPTLMLAAGPGAGGAASVLALAERSAPSMGANVLAAVSVPSFQDHFDLARCQAGEGEPMARVRAAASELQAALAAA</sequence>
<protein>
    <submittedName>
        <fullName evidence="4">NADPH-dependent oxidoreductase</fullName>
    </submittedName>
</protein>
<dbReference type="RefSeq" id="WP_117957408.1">
    <property type="nucleotide sequence ID" value="NZ_QRAN01000031.1"/>
</dbReference>
<organism evidence="4 5">
    <name type="scientific">Seongchinamella sediminis</name>
    <dbReference type="NCBI Taxonomy" id="2283635"/>
    <lineage>
        <taxon>Bacteria</taxon>
        <taxon>Pseudomonadati</taxon>
        <taxon>Pseudomonadota</taxon>
        <taxon>Gammaproteobacteria</taxon>
        <taxon>Cellvibrionales</taxon>
        <taxon>Halieaceae</taxon>
        <taxon>Seongchinamella</taxon>
    </lineage>
</organism>
<proteinExistence type="predicted"/>
<feature type="domain" description="NADPH-dependent FMN reductase-like" evidence="3">
    <location>
        <begin position="1"/>
        <end position="141"/>
    </location>
</feature>
<evidence type="ECO:0000256" key="1">
    <source>
        <dbReference type="ARBA" id="ARBA00001917"/>
    </source>
</evidence>
<dbReference type="EMBL" id="QRAN01000031">
    <property type="protein sequence ID" value="RLQ20338.1"/>
    <property type="molecule type" value="Genomic_DNA"/>
</dbReference>
<accession>A0A3L7DS62</accession>
<dbReference type="PANTHER" id="PTHR30543:SF21">
    <property type="entry name" value="NAD(P)H-DEPENDENT FMN REDUCTASE LOT6"/>
    <property type="match status" value="1"/>
</dbReference>
<evidence type="ECO:0000313" key="5">
    <source>
        <dbReference type="Proteomes" id="UP000265509"/>
    </source>
</evidence>
<comment type="cofactor">
    <cofactor evidence="1">
        <name>FMN</name>
        <dbReference type="ChEBI" id="CHEBI:58210"/>
    </cofactor>
</comment>
<dbReference type="GO" id="GO:0010181">
    <property type="term" value="F:FMN binding"/>
    <property type="evidence" value="ECO:0007669"/>
    <property type="project" value="TreeGrafter"/>
</dbReference>
<dbReference type="AlphaFoldDB" id="A0A3L7DS62"/>
<dbReference type="OrthoDB" id="5767802at2"/>
<keyword evidence="2" id="KW-0285">Flavoprotein</keyword>
<name>A0A3L7DS62_9GAMM</name>
<comment type="caution">
    <text evidence="4">The sequence shown here is derived from an EMBL/GenBank/DDBJ whole genome shotgun (WGS) entry which is preliminary data.</text>
</comment>
<dbReference type="GO" id="GO:0005829">
    <property type="term" value="C:cytosol"/>
    <property type="evidence" value="ECO:0007669"/>
    <property type="project" value="TreeGrafter"/>
</dbReference>
<keyword evidence="5" id="KW-1185">Reference proteome</keyword>
<gene>
    <name evidence="4" type="ORF">DWB85_18275</name>
</gene>
<dbReference type="PANTHER" id="PTHR30543">
    <property type="entry name" value="CHROMATE REDUCTASE"/>
    <property type="match status" value="1"/>
</dbReference>
<reference evidence="4 5" key="1">
    <citation type="submission" date="2018-07" db="EMBL/GenBank/DDBJ databases">
        <title>Halioglobus sp. genome submission.</title>
        <authorList>
            <person name="Ye M.-Q."/>
            <person name="Du Z.-J."/>
        </authorList>
    </citation>
    <scope>NUCLEOTIDE SEQUENCE [LARGE SCALE GENOMIC DNA]</scope>
    <source>
        <strain evidence="4 5">U0301</strain>
    </source>
</reference>
<dbReference type="Pfam" id="PF03358">
    <property type="entry name" value="FMN_red"/>
    <property type="match status" value="1"/>
</dbReference>
<evidence type="ECO:0000313" key="4">
    <source>
        <dbReference type="EMBL" id="RLQ20338.1"/>
    </source>
</evidence>